<evidence type="ECO:0000313" key="2">
    <source>
        <dbReference type="Proteomes" id="UP000199672"/>
    </source>
</evidence>
<reference evidence="2" key="1">
    <citation type="submission" date="2016-10" db="EMBL/GenBank/DDBJ databases">
        <authorList>
            <person name="Varghese N."/>
            <person name="Submissions S."/>
        </authorList>
    </citation>
    <scope>NUCLEOTIDE SEQUENCE [LARGE SCALE GENOMIC DNA]</scope>
    <source>
        <strain evidence="2">CGMCC 1.10370</strain>
    </source>
</reference>
<keyword evidence="2" id="KW-1185">Reference proteome</keyword>
<dbReference type="Proteomes" id="UP000199672">
    <property type="component" value="Unassembled WGS sequence"/>
</dbReference>
<protein>
    <submittedName>
        <fullName evidence="1">Uncharacterized protein</fullName>
    </submittedName>
</protein>
<organism evidence="1 2">
    <name type="scientific">Flavobacterium phragmitis</name>
    <dbReference type="NCBI Taxonomy" id="739143"/>
    <lineage>
        <taxon>Bacteria</taxon>
        <taxon>Pseudomonadati</taxon>
        <taxon>Bacteroidota</taxon>
        <taxon>Flavobacteriia</taxon>
        <taxon>Flavobacteriales</taxon>
        <taxon>Flavobacteriaceae</taxon>
        <taxon>Flavobacterium</taxon>
    </lineage>
</organism>
<dbReference type="STRING" id="739143.SAMN05216297_106106"/>
<sequence length="32" mass="3947">MLNFNNVELKFFTKTLQAKYDYTTKTQHLFFN</sequence>
<dbReference type="AlphaFoldDB" id="A0A1I1QWB8"/>
<proteinExistence type="predicted"/>
<name>A0A1I1QWB8_9FLAO</name>
<dbReference type="EMBL" id="FOMH01000006">
    <property type="protein sequence ID" value="SFD26287.1"/>
    <property type="molecule type" value="Genomic_DNA"/>
</dbReference>
<gene>
    <name evidence="1" type="ORF">SAMN05216297_106106</name>
</gene>
<evidence type="ECO:0000313" key="1">
    <source>
        <dbReference type="EMBL" id="SFD26287.1"/>
    </source>
</evidence>
<accession>A0A1I1QWB8</accession>